<comment type="caution">
    <text evidence="5">The sequence shown here is derived from an EMBL/GenBank/DDBJ whole genome shotgun (WGS) entry which is preliminary data.</text>
</comment>
<dbReference type="InterPro" id="IPR001623">
    <property type="entry name" value="DnaJ_domain"/>
</dbReference>
<dbReference type="Proteomes" id="UP001642464">
    <property type="component" value="Unassembled WGS sequence"/>
</dbReference>
<dbReference type="Gene3D" id="1.25.40.10">
    <property type="entry name" value="Tetratricopeptide repeat domain"/>
    <property type="match status" value="2"/>
</dbReference>
<dbReference type="InterPro" id="IPR036869">
    <property type="entry name" value="J_dom_sf"/>
</dbReference>
<keyword evidence="1" id="KW-0677">Repeat</keyword>
<feature type="repeat" description="TPR" evidence="3">
    <location>
        <begin position="921"/>
        <end position="954"/>
    </location>
</feature>
<evidence type="ECO:0000256" key="1">
    <source>
        <dbReference type="ARBA" id="ARBA00022737"/>
    </source>
</evidence>
<dbReference type="PROSITE" id="PS50005">
    <property type="entry name" value="TPR"/>
    <property type="match status" value="2"/>
</dbReference>
<dbReference type="Pfam" id="PF00226">
    <property type="entry name" value="DnaJ"/>
    <property type="match status" value="1"/>
</dbReference>
<dbReference type="CDD" id="cd06257">
    <property type="entry name" value="DnaJ"/>
    <property type="match status" value="1"/>
</dbReference>
<dbReference type="Pfam" id="PF01556">
    <property type="entry name" value="DnaJ_C"/>
    <property type="match status" value="1"/>
</dbReference>
<evidence type="ECO:0000256" key="2">
    <source>
        <dbReference type="ARBA" id="ARBA00022803"/>
    </source>
</evidence>
<evidence type="ECO:0000259" key="4">
    <source>
        <dbReference type="PROSITE" id="PS50076"/>
    </source>
</evidence>
<protein>
    <submittedName>
        <fullName evidence="5">Hsp70-Hsp90 organizing protein (TaHop)</fullName>
    </submittedName>
</protein>
<dbReference type="SUPFAM" id="SSF46565">
    <property type="entry name" value="Chaperone J-domain"/>
    <property type="match status" value="1"/>
</dbReference>
<evidence type="ECO:0000313" key="6">
    <source>
        <dbReference type="Proteomes" id="UP001642464"/>
    </source>
</evidence>
<dbReference type="Pfam" id="PF13181">
    <property type="entry name" value="TPR_8"/>
    <property type="match status" value="1"/>
</dbReference>
<evidence type="ECO:0000313" key="5">
    <source>
        <dbReference type="EMBL" id="CAK9018475.1"/>
    </source>
</evidence>
<dbReference type="InterPro" id="IPR011990">
    <property type="entry name" value="TPR-like_helical_dom_sf"/>
</dbReference>
<dbReference type="SMART" id="SM00028">
    <property type="entry name" value="TPR"/>
    <property type="match status" value="5"/>
</dbReference>
<dbReference type="SMART" id="SM00271">
    <property type="entry name" value="DnaJ"/>
    <property type="match status" value="1"/>
</dbReference>
<dbReference type="SUPFAM" id="SSF48452">
    <property type="entry name" value="TPR-like"/>
    <property type="match status" value="2"/>
</dbReference>
<feature type="repeat" description="TPR" evidence="3">
    <location>
        <begin position="780"/>
        <end position="813"/>
    </location>
</feature>
<dbReference type="Gene3D" id="1.10.287.110">
    <property type="entry name" value="DnaJ domain"/>
    <property type="match status" value="1"/>
</dbReference>
<dbReference type="InterPro" id="IPR019734">
    <property type="entry name" value="TPR_rpt"/>
</dbReference>
<accession>A0ABP0JVI3</accession>
<keyword evidence="2 3" id="KW-0802">TPR repeat</keyword>
<dbReference type="PRINTS" id="PR00625">
    <property type="entry name" value="JDOMAIN"/>
</dbReference>
<dbReference type="EMBL" id="CAXAMM010008802">
    <property type="protein sequence ID" value="CAK9018475.1"/>
    <property type="molecule type" value="Genomic_DNA"/>
</dbReference>
<dbReference type="PROSITE" id="PS50076">
    <property type="entry name" value="DNAJ_2"/>
    <property type="match status" value="1"/>
</dbReference>
<sequence length="1025" mass="114162">MAVTTFDGQFSFKQDSLARLGKRDTPKMNADQYQAFQNSPFMQGVRKTEDLCWTFTCDRDEKRKKTDPSFKPTDDDFGAPKAHEFDRCINYYKVLGIDEYASQEEVKKAYKKLSLVYHPDKTAGMGADQKEEYAAIFIELKNAYLTLSDNPTRRQYDRERDRDKASFEVSGFKPKTRAHFDASEVLKKLQEMQKPPGKHIDIPMAVKLEKFFYGGHKGIRRERRVKDFGGFNQETRIYRVDIPRAATEPHEVTFRSGGDHHEDTRPDTLCFKMSSKPHAVVERRGEDLVLRSRVGLGTRAQDDPYLWAETPTVGGRHLLLWGGNPFYHTSAASGEMKVQVKGEGLTPSASLHMVCRLGLAATTSSPVAAPFRPAARGSADQVLLTIKHMQTDGKIFIRIHKTATIGEVRSKIIEVLDLPRNAYTPFSERQQLGALRSLNCAGTAWNGVNLTPARCKQFLQDVIRASEQPDAQAKRGSDADIVSVLVNVLPEYGLEPGLSVMKDTLVLAQKKVEGLPGMEHLVEKINSLQSMTKTQAGKHVNGAQKTLPGEINGSQRSGIQSFLLMHNLGPPGGFAKADQQTANEAPAMLRRLARRQQWDASCRVTLEPWGEPMTLFTKPTCKVTFYTNLHQPRSAGCVVEPIFAVSICSPPCAKKKAASEWRNLKDSLVPLLKLTAFHVFKAIRRILPMSLANAPAAVSGDCSEATAMPWKVLADEAFHEKNYFMAGSFYTRWMEEHLDDEPSVQAAVLSNRAACWAKVGHFEASKEDAQKALELRPDWGRAWSRIGLACAKLGQGKDAVEAYKKAVSFDPSSANVEALASVVKQLRAPNIDLAHAEKENGNTALRGHELGLAVACYTTGLALLPPEAVAAVPDGVAPEDEHALLRSVLFSNRASVFCRLKTWRSARADAQAAVEKKGDFVKARNRLGTALLACGQVEQAYVHFAHALKLESNNTAALKGRQACISILPLWRTLPARRRFRERFGVDLWRPKGTSKVYAISDMHFDHKCNEDWAHRIDDFQFQED</sequence>
<organism evidence="5 6">
    <name type="scientific">Durusdinium trenchii</name>
    <dbReference type="NCBI Taxonomy" id="1381693"/>
    <lineage>
        <taxon>Eukaryota</taxon>
        <taxon>Sar</taxon>
        <taxon>Alveolata</taxon>
        <taxon>Dinophyceae</taxon>
        <taxon>Suessiales</taxon>
        <taxon>Symbiodiniaceae</taxon>
        <taxon>Durusdinium</taxon>
    </lineage>
</organism>
<dbReference type="PANTHER" id="PTHR22904">
    <property type="entry name" value="TPR REPEAT CONTAINING PROTEIN"/>
    <property type="match status" value="1"/>
</dbReference>
<dbReference type="PANTHER" id="PTHR22904:SF523">
    <property type="entry name" value="STRESS-INDUCED-PHOSPHOPROTEIN 1"/>
    <property type="match status" value="1"/>
</dbReference>
<evidence type="ECO:0000256" key="3">
    <source>
        <dbReference type="PROSITE-ProRule" id="PRU00339"/>
    </source>
</evidence>
<feature type="domain" description="J" evidence="4">
    <location>
        <begin position="90"/>
        <end position="160"/>
    </location>
</feature>
<reference evidence="5 6" key="1">
    <citation type="submission" date="2024-02" db="EMBL/GenBank/DDBJ databases">
        <authorList>
            <person name="Chen Y."/>
            <person name="Shah S."/>
            <person name="Dougan E. K."/>
            <person name="Thang M."/>
            <person name="Chan C."/>
        </authorList>
    </citation>
    <scope>NUCLEOTIDE SEQUENCE [LARGE SCALE GENOMIC DNA]</scope>
</reference>
<name>A0ABP0JVI3_9DINO</name>
<proteinExistence type="predicted"/>
<feature type="non-terminal residue" evidence="5">
    <location>
        <position position="1025"/>
    </location>
</feature>
<gene>
    <name evidence="5" type="ORF">SCF082_LOCUS14116</name>
</gene>
<keyword evidence="6" id="KW-1185">Reference proteome</keyword>
<dbReference type="Gene3D" id="2.60.260.20">
    <property type="entry name" value="Urease metallochaperone UreE, N-terminal domain"/>
    <property type="match status" value="1"/>
</dbReference>
<dbReference type="InterPro" id="IPR002939">
    <property type="entry name" value="DnaJ_C"/>
</dbReference>